<dbReference type="InterPro" id="IPR020568">
    <property type="entry name" value="Ribosomal_Su5_D2-typ_SF"/>
</dbReference>
<dbReference type="InterPro" id="IPR020588">
    <property type="entry name" value="RecA_ATP-bd"/>
</dbReference>
<dbReference type="NCBIfam" id="TIGR00416">
    <property type="entry name" value="sms"/>
    <property type="match status" value="1"/>
</dbReference>
<sequence length="333" mass="35988">MPGSLVLVAGEPGIGKSTLLLQVAEAISQLSGTVLLVSGEESVYQLKNRARRLKVSSPNLFFMAETDLDVIEEEAKKLSPCLLIVDSIQTMYTPEANSSPGSILQVRESALRLMRLAKEEGLTTIIIGHVTKEGSIAGPRILEHLVDTVVYFEGERERGHRVLRVVKNRFGSTNEVGIFQMRSQGLVQVDNPSAVFLSERSREVSGSAIMPTLTGNRPILVEIQALAVPSSLSVPRRSCNGVEYSRVLLTIAVLERRVGLNLKDLDIYLNVAGGLRIVEPAADLPIAISVASSFLDFCVDPTTAILGEVGLGGEIRTVQSVAERVREAQSLGF</sequence>
<dbReference type="EMBL" id="BLRU01000243">
    <property type="protein sequence ID" value="GFP20088.1"/>
    <property type="molecule type" value="Genomic_DNA"/>
</dbReference>
<dbReference type="InterPro" id="IPR027417">
    <property type="entry name" value="P-loop_NTPase"/>
</dbReference>
<evidence type="ECO:0000256" key="10">
    <source>
        <dbReference type="RuleBase" id="RU003555"/>
    </source>
</evidence>
<evidence type="ECO:0000259" key="11">
    <source>
        <dbReference type="PROSITE" id="PS50162"/>
    </source>
</evidence>
<keyword evidence="8 10" id="KW-0234">DNA repair</keyword>
<dbReference type="GO" id="GO:0000725">
    <property type="term" value="P:recombinational repair"/>
    <property type="evidence" value="ECO:0007669"/>
    <property type="project" value="TreeGrafter"/>
</dbReference>
<accession>A0A6V8NIK0</accession>
<dbReference type="PANTHER" id="PTHR32472:SF10">
    <property type="entry name" value="DNA REPAIR PROTEIN RADA-LIKE PROTEIN"/>
    <property type="match status" value="1"/>
</dbReference>
<name>A0A6V8NIK0_9ACTN</name>
<protein>
    <recommendedName>
        <fullName evidence="9 10">DNA repair protein RadA</fullName>
    </recommendedName>
</protein>
<evidence type="ECO:0000256" key="1">
    <source>
        <dbReference type="ARBA" id="ARBA00022723"/>
    </source>
</evidence>
<evidence type="ECO:0000256" key="3">
    <source>
        <dbReference type="ARBA" id="ARBA00022763"/>
    </source>
</evidence>
<dbReference type="SUPFAM" id="SSF52540">
    <property type="entry name" value="P-loop containing nucleoside triphosphate hydrolases"/>
    <property type="match status" value="1"/>
</dbReference>
<organism evidence="12 13">
    <name type="scientific">Candidatus Hakubella thermalkaliphila</name>
    <dbReference type="NCBI Taxonomy" id="2754717"/>
    <lineage>
        <taxon>Bacteria</taxon>
        <taxon>Bacillati</taxon>
        <taxon>Actinomycetota</taxon>
        <taxon>Actinomycetota incertae sedis</taxon>
        <taxon>Candidatus Hakubellales</taxon>
        <taxon>Candidatus Hakubellaceae</taxon>
        <taxon>Candidatus Hakubella</taxon>
    </lineage>
</organism>
<comment type="caution">
    <text evidence="12">The sequence shown here is derived from an EMBL/GenBank/DDBJ whole genome shotgun (WGS) entry which is preliminary data.</text>
</comment>
<feature type="non-terminal residue" evidence="12">
    <location>
        <position position="333"/>
    </location>
</feature>
<feature type="domain" description="RecA family profile 1" evidence="11">
    <location>
        <begin position="1"/>
        <end position="130"/>
    </location>
</feature>
<keyword evidence="2 10" id="KW-0547">Nucleotide-binding</keyword>
<keyword evidence="5 10" id="KW-0067">ATP-binding</keyword>
<dbReference type="SUPFAM" id="SSF54211">
    <property type="entry name" value="Ribosomal protein S5 domain 2-like"/>
    <property type="match status" value="1"/>
</dbReference>
<evidence type="ECO:0000256" key="8">
    <source>
        <dbReference type="ARBA" id="ARBA00023204"/>
    </source>
</evidence>
<keyword evidence="10" id="KW-0863">Zinc-finger</keyword>
<dbReference type="InterPro" id="IPR003593">
    <property type="entry name" value="AAA+_ATPase"/>
</dbReference>
<dbReference type="PROSITE" id="PS50162">
    <property type="entry name" value="RECA_2"/>
    <property type="match status" value="1"/>
</dbReference>
<keyword evidence="1 10" id="KW-0479">Metal-binding</keyword>
<evidence type="ECO:0000256" key="9">
    <source>
        <dbReference type="NCBIfam" id="TIGR00416"/>
    </source>
</evidence>
<keyword evidence="4" id="KW-0378">Hydrolase</keyword>
<evidence type="ECO:0000256" key="5">
    <source>
        <dbReference type="ARBA" id="ARBA00022840"/>
    </source>
</evidence>
<gene>
    <name evidence="12" type="ORF">HKBW3S03_01591</name>
</gene>
<dbReference type="GO" id="GO:0008270">
    <property type="term" value="F:zinc ion binding"/>
    <property type="evidence" value="ECO:0007669"/>
    <property type="project" value="UniProtKB-KW"/>
</dbReference>
<evidence type="ECO:0000256" key="6">
    <source>
        <dbReference type="ARBA" id="ARBA00023016"/>
    </source>
</evidence>
<evidence type="ECO:0000313" key="12">
    <source>
        <dbReference type="EMBL" id="GFP20088.1"/>
    </source>
</evidence>
<dbReference type="PRINTS" id="PR01874">
    <property type="entry name" value="DNAREPAIRADA"/>
</dbReference>
<dbReference type="Gene3D" id="3.30.230.10">
    <property type="match status" value="1"/>
</dbReference>
<keyword evidence="7 10" id="KW-0238">DNA-binding</keyword>
<dbReference type="GO" id="GO:0005829">
    <property type="term" value="C:cytosol"/>
    <property type="evidence" value="ECO:0007669"/>
    <property type="project" value="TreeGrafter"/>
</dbReference>
<keyword evidence="3 10" id="KW-0227">DNA damage</keyword>
<evidence type="ECO:0000313" key="13">
    <source>
        <dbReference type="Proteomes" id="UP000574717"/>
    </source>
</evidence>
<comment type="similarity">
    <text evidence="10">Belongs to the RecA family. RadA subfamily.</text>
</comment>
<dbReference type="Proteomes" id="UP000574717">
    <property type="component" value="Unassembled WGS sequence"/>
</dbReference>
<dbReference type="Pfam" id="PF13481">
    <property type="entry name" value="AAA_25"/>
    <property type="match status" value="1"/>
</dbReference>
<reference evidence="12 13" key="1">
    <citation type="journal article" date="2020" name="Front. Microbiol.">
        <title>Single-cell genomics of novel Actinobacteria with the Wood-Ljungdahl pathway discovered in a serpentinizing system.</title>
        <authorList>
            <person name="Merino N."/>
            <person name="Kawai M."/>
            <person name="Boyd E.S."/>
            <person name="Colman D.R."/>
            <person name="McGlynn S.E."/>
            <person name="Nealson K.H."/>
            <person name="Kurokawa K."/>
            <person name="Hongoh Y."/>
        </authorList>
    </citation>
    <scope>NUCLEOTIDE SEQUENCE [LARGE SCALE GENOMIC DNA]</scope>
    <source>
        <strain evidence="12 13">S03</strain>
    </source>
</reference>
<dbReference type="GO" id="GO:0003684">
    <property type="term" value="F:damaged DNA binding"/>
    <property type="evidence" value="ECO:0007669"/>
    <property type="project" value="InterPro"/>
</dbReference>
<evidence type="ECO:0000256" key="7">
    <source>
        <dbReference type="ARBA" id="ARBA00023125"/>
    </source>
</evidence>
<dbReference type="InterPro" id="IPR014721">
    <property type="entry name" value="Ribsml_uS5_D2-typ_fold_subgr"/>
</dbReference>
<keyword evidence="10" id="KW-0862">Zinc</keyword>
<dbReference type="PANTHER" id="PTHR32472">
    <property type="entry name" value="DNA REPAIR PROTEIN RADA"/>
    <property type="match status" value="1"/>
</dbReference>
<evidence type="ECO:0000256" key="2">
    <source>
        <dbReference type="ARBA" id="ARBA00022741"/>
    </source>
</evidence>
<dbReference type="GO" id="GO:0140664">
    <property type="term" value="F:ATP-dependent DNA damage sensor activity"/>
    <property type="evidence" value="ECO:0007669"/>
    <property type="project" value="InterPro"/>
</dbReference>
<dbReference type="SMART" id="SM00382">
    <property type="entry name" value="AAA"/>
    <property type="match status" value="1"/>
</dbReference>
<dbReference type="Gene3D" id="3.40.50.300">
    <property type="entry name" value="P-loop containing nucleotide triphosphate hydrolases"/>
    <property type="match status" value="1"/>
</dbReference>
<dbReference type="GO" id="GO:0016787">
    <property type="term" value="F:hydrolase activity"/>
    <property type="evidence" value="ECO:0007669"/>
    <property type="project" value="UniProtKB-KW"/>
</dbReference>
<dbReference type="AlphaFoldDB" id="A0A6V8NIK0"/>
<keyword evidence="6" id="KW-0346">Stress response</keyword>
<proteinExistence type="inferred from homology"/>
<evidence type="ECO:0000256" key="4">
    <source>
        <dbReference type="ARBA" id="ARBA00022801"/>
    </source>
</evidence>
<comment type="function">
    <text evidence="10">DNA-dependent ATPase involved in processing of recombination intermediates, plays a role in repairing DNA breaks. Stimulates the branch migration of RecA-mediated strand transfer reactions, allowing the 3' invading strand to extend heteroduplex DNA faster. Binds ssDNA in the presence of ADP but not other nucleotides, has ATPase activity that is stimulated by ssDNA and various branched DNA structures, but inhibited by SSB. Does not have RecA's homology-searching function.</text>
</comment>
<dbReference type="InterPro" id="IPR004504">
    <property type="entry name" value="DNA_repair_RadA"/>
</dbReference>
<dbReference type="GO" id="GO:0005524">
    <property type="term" value="F:ATP binding"/>
    <property type="evidence" value="ECO:0007669"/>
    <property type="project" value="UniProtKB-UniRule"/>
</dbReference>